<proteinExistence type="inferred from homology"/>
<dbReference type="PANTHER" id="PTHR11937">
    <property type="entry name" value="ACTIN"/>
    <property type="match status" value="1"/>
</dbReference>
<dbReference type="SUPFAM" id="SSF53067">
    <property type="entry name" value="Actin-like ATPase domain"/>
    <property type="match status" value="2"/>
</dbReference>
<dbReference type="Proteomes" id="UP000030706">
    <property type="component" value="Unassembled WGS sequence"/>
</dbReference>
<sequence>MAPFKDEQILIIAPGSRTTLAQLGLPESLTPARFRIRSCMFPAEKPGEFEPNKVRRKDAPPADGDSEPEYEEDVLSEQGAVWPIQQGRIVDWDCFFALVDHVYRNINPPFHTAVLLIAQPTWTPKEHEKIAQFIFEKLKPPAFGLMDAASATLYAYGVSTATIVDVGYEKADVTAISDYLIHDTGRALSVPSCGGEAMTERLFQLLASRGFSKEVCEQLKKNPICEILPPDVELPSENAPASADQPSNPAAAASTGAEGSGPGQRTTTAALGETPLGPGPGTQVGSEQQDGEDNEGVLDIASIVTGGNMTEFLERKEKEKAERLAAKKKGTEAGSAGAKPAKLPNSKRLKNTFVYEDHNLRDAMKQQNYSDKQIADMQAAVDVGTAKKSDADAGDGDRLVSDGAQDDLHAHGGAIRREAEVGIERFQAATGGILDRLADVIYRTVSSVEEVGKRSELWDSLIIVGNGSKVRGFKEALLTTLQTKYLISPSSATIFTSELPSNLSTPMATGANTPQPTLPPHLGSGVNPLLYAATTAQNPQLNPMSGGMPSGNMPHSLHTSHAQSPTSVKFAKMPEYFPEWKDAGYEEAVFLGAQVAAKVLFMADQGLNKGYMTRTDYNEQGPQGIHDCSM</sequence>
<dbReference type="RefSeq" id="XP_029761688.1">
    <property type="nucleotide sequence ID" value="XM_029900523.1"/>
</dbReference>
<dbReference type="GeneID" id="40742829"/>
<protein>
    <submittedName>
        <fullName evidence="3">Actin-like ATPase domain-containing protein</fullName>
    </submittedName>
</protein>
<dbReference type="Gene3D" id="3.30.420.40">
    <property type="match status" value="2"/>
</dbReference>
<feature type="region of interest" description="Disordered" evidence="2">
    <location>
        <begin position="320"/>
        <end position="344"/>
    </location>
</feature>
<dbReference type="OrthoDB" id="74201at2759"/>
<evidence type="ECO:0000313" key="4">
    <source>
        <dbReference type="Proteomes" id="UP000030706"/>
    </source>
</evidence>
<evidence type="ECO:0000256" key="1">
    <source>
        <dbReference type="RuleBase" id="RU000487"/>
    </source>
</evidence>
<dbReference type="Gene3D" id="3.90.640.60">
    <property type="match status" value="1"/>
</dbReference>
<dbReference type="STRING" id="1043002.A0A074YF75"/>
<feature type="compositionally biased region" description="Basic and acidic residues" evidence="2">
    <location>
        <begin position="45"/>
        <end position="60"/>
    </location>
</feature>
<accession>A0A074YF75</accession>
<organism evidence="3 4">
    <name type="scientific">Aureobasidium pullulans EXF-150</name>
    <dbReference type="NCBI Taxonomy" id="1043002"/>
    <lineage>
        <taxon>Eukaryota</taxon>
        <taxon>Fungi</taxon>
        <taxon>Dikarya</taxon>
        <taxon>Ascomycota</taxon>
        <taxon>Pezizomycotina</taxon>
        <taxon>Dothideomycetes</taxon>
        <taxon>Dothideomycetidae</taxon>
        <taxon>Dothideales</taxon>
        <taxon>Saccotheciaceae</taxon>
        <taxon>Aureobasidium</taxon>
    </lineage>
</organism>
<keyword evidence="4" id="KW-1185">Reference proteome</keyword>
<dbReference type="FunFam" id="3.30.420.40:FF:000236">
    <property type="entry name" value="Chromatin remodeling complex subunit (Arp9), putative"/>
    <property type="match status" value="1"/>
</dbReference>
<dbReference type="HOGENOM" id="CLU_015497_0_0_1"/>
<dbReference type="InterPro" id="IPR043129">
    <property type="entry name" value="ATPase_NBD"/>
</dbReference>
<gene>
    <name evidence="3" type="ORF">M438DRAFT_271982</name>
</gene>
<feature type="compositionally biased region" description="Basic and acidic residues" evidence="2">
    <location>
        <begin position="320"/>
        <end position="331"/>
    </location>
</feature>
<dbReference type="AlphaFoldDB" id="A0A074YF75"/>
<feature type="region of interest" description="Disordered" evidence="2">
    <location>
        <begin position="45"/>
        <end position="70"/>
    </location>
</feature>
<name>A0A074YF75_AURPU</name>
<reference evidence="3 4" key="1">
    <citation type="journal article" date="2014" name="BMC Genomics">
        <title>Genome sequencing of four Aureobasidium pullulans varieties: biotechnological potential, stress tolerance, and description of new species.</title>
        <authorList>
            <person name="Gostin Ar C."/>
            <person name="Ohm R.A."/>
            <person name="Kogej T."/>
            <person name="Sonjak S."/>
            <person name="Turk M."/>
            <person name="Zajc J."/>
            <person name="Zalar P."/>
            <person name="Grube M."/>
            <person name="Sun H."/>
            <person name="Han J."/>
            <person name="Sharma A."/>
            <person name="Chiniquy J."/>
            <person name="Ngan C.Y."/>
            <person name="Lipzen A."/>
            <person name="Barry K."/>
            <person name="Grigoriev I.V."/>
            <person name="Gunde-Cimerman N."/>
        </authorList>
    </citation>
    <scope>NUCLEOTIDE SEQUENCE [LARGE SCALE GENOMIC DNA]</scope>
    <source>
        <strain evidence="3 4">EXF-150</strain>
    </source>
</reference>
<dbReference type="EMBL" id="KL584980">
    <property type="protein sequence ID" value="KEQ85501.1"/>
    <property type="molecule type" value="Genomic_DNA"/>
</dbReference>
<feature type="compositionally biased region" description="Low complexity" evidence="2">
    <location>
        <begin position="246"/>
        <end position="257"/>
    </location>
</feature>
<evidence type="ECO:0000256" key="2">
    <source>
        <dbReference type="SAM" id="MobiDB-lite"/>
    </source>
</evidence>
<comment type="similarity">
    <text evidence="1">Belongs to the actin family.</text>
</comment>
<dbReference type="Pfam" id="PF00022">
    <property type="entry name" value="Actin"/>
    <property type="match status" value="1"/>
</dbReference>
<feature type="region of interest" description="Disordered" evidence="2">
    <location>
        <begin position="228"/>
        <end position="295"/>
    </location>
</feature>
<dbReference type="SMART" id="SM00268">
    <property type="entry name" value="ACTIN"/>
    <property type="match status" value="1"/>
</dbReference>
<dbReference type="InterPro" id="IPR004000">
    <property type="entry name" value="Actin"/>
</dbReference>
<evidence type="ECO:0000313" key="3">
    <source>
        <dbReference type="EMBL" id="KEQ85501.1"/>
    </source>
</evidence>